<keyword evidence="1" id="KW-0812">Transmembrane</keyword>
<proteinExistence type="predicted"/>
<gene>
    <name evidence="2" type="ORF">C1H71_17855</name>
</gene>
<evidence type="ECO:0000313" key="3">
    <source>
        <dbReference type="Proteomes" id="UP000515917"/>
    </source>
</evidence>
<keyword evidence="1" id="KW-1133">Transmembrane helix</keyword>
<keyword evidence="3" id="KW-1185">Reference proteome</keyword>
<feature type="transmembrane region" description="Helical" evidence="1">
    <location>
        <begin position="62"/>
        <end position="82"/>
    </location>
</feature>
<dbReference type="KEGG" id="ifl:C1H71_17855"/>
<protein>
    <submittedName>
        <fullName evidence="2">DUF58 domain-containing protein</fullName>
    </submittedName>
</protein>
<organism evidence="2 3">
    <name type="scientific">Iodobacter fluviatilis</name>
    <dbReference type="NCBI Taxonomy" id="537"/>
    <lineage>
        <taxon>Bacteria</taxon>
        <taxon>Pseudomonadati</taxon>
        <taxon>Pseudomonadota</taxon>
        <taxon>Betaproteobacteria</taxon>
        <taxon>Neisseriales</taxon>
        <taxon>Chitinibacteraceae</taxon>
        <taxon>Iodobacter</taxon>
    </lineage>
</organism>
<dbReference type="PANTHER" id="PTHR34351">
    <property type="entry name" value="SLR1927 PROTEIN-RELATED"/>
    <property type="match status" value="1"/>
</dbReference>
<dbReference type="EMBL" id="CP025781">
    <property type="protein sequence ID" value="QBC45213.1"/>
    <property type="molecule type" value="Genomic_DNA"/>
</dbReference>
<keyword evidence="1" id="KW-0472">Membrane</keyword>
<dbReference type="PANTHER" id="PTHR34351:SF1">
    <property type="entry name" value="SLR1927 PROTEIN"/>
    <property type="match status" value="1"/>
</dbReference>
<sequence>MPKLKWLSQRRDLWFNRRHPSQNSAQTLKYDRIYILPSGFGYAFTFTALLVLIGAINYQLSLAYLFAFTLLGLGHAILLRTFRNLLKLHLQLFDAPAVFAGETAYFPLQLSNPNRLAKRAIHFYFKQAIKPLPLECVVIERDAHLSIPLLSQHRGWLHAPTLQLSSRYPMGLCHAWSYLNSPARCLVWPHPEVDPPPWSPTLGGGHSTQIGNGEEDFAGLRPYTPSDSLRRIAWKQAAHSETLPVKFFDAEGRSPQVFNWDQLNELDREAKLSRLVAWILAAEQMGVPYGLALPHMQIDAAKGTAHQINCLNTLALFE</sequence>
<dbReference type="AlphaFoldDB" id="A0A7G3GE64"/>
<name>A0A7G3GE64_9NEIS</name>
<dbReference type="Proteomes" id="UP000515917">
    <property type="component" value="Chromosome"/>
</dbReference>
<feature type="transmembrane region" description="Helical" evidence="1">
    <location>
        <begin position="33"/>
        <end position="56"/>
    </location>
</feature>
<evidence type="ECO:0000313" key="2">
    <source>
        <dbReference type="EMBL" id="QBC45213.1"/>
    </source>
</evidence>
<reference evidence="2 3" key="1">
    <citation type="submission" date="2018-01" db="EMBL/GenBank/DDBJ databases">
        <title>Genome sequence of Iodobacter sp. strain PCH194 isolated from Indian Trans-Himalaya.</title>
        <authorList>
            <person name="Kumar V."/>
            <person name="Thakur V."/>
            <person name="Kumar S."/>
            <person name="Singh D."/>
        </authorList>
    </citation>
    <scope>NUCLEOTIDE SEQUENCE [LARGE SCALE GENOMIC DNA]</scope>
    <source>
        <strain evidence="2 3">PCH194</strain>
    </source>
</reference>
<accession>A0A7G3GE64</accession>
<evidence type="ECO:0000256" key="1">
    <source>
        <dbReference type="SAM" id="Phobius"/>
    </source>
</evidence>
<dbReference type="RefSeq" id="WP_130107720.1">
    <property type="nucleotide sequence ID" value="NZ_CP025781.1"/>
</dbReference>